<dbReference type="InterPro" id="IPR043144">
    <property type="entry name" value="Mal/L-sulf/L-lact_DH-like_ah"/>
</dbReference>
<dbReference type="Gene3D" id="1.10.1530.10">
    <property type="match status" value="1"/>
</dbReference>
<dbReference type="InterPro" id="IPR003767">
    <property type="entry name" value="Malate/L-lactate_DH-like"/>
</dbReference>
<evidence type="ECO:0008006" key="2">
    <source>
        <dbReference type="Google" id="ProtNLM"/>
    </source>
</evidence>
<reference evidence="1" key="1">
    <citation type="submission" date="2018-05" db="EMBL/GenBank/DDBJ databases">
        <authorList>
            <person name="Lanie J.A."/>
            <person name="Ng W.-L."/>
            <person name="Kazmierczak K.M."/>
            <person name="Andrzejewski T.M."/>
            <person name="Davidsen T.M."/>
            <person name="Wayne K.J."/>
            <person name="Tettelin H."/>
            <person name="Glass J.I."/>
            <person name="Rusch D."/>
            <person name="Podicherti R."/>
            <person name="Tsui H.-C.T."/>
            <person name="Winkler M.E."/>
        </authorList>
    </citation>
    <scope>NUCLEOTIDE SEQUENCE</scope>
</reference>
<dbReference type="EMBL" id="UINC01145753">
    <property type="protein sequence ID" value="SVD36072.1"/>
    <property type="molecule type" value="Genomic_DNA"/>
</dbReference>
<organism evidence="1">
    <name type="scientific">marine metagenome</name>
    <dbReference type="NCBI Taxonomy" id="408172"/>
    <lineage>
        <taxon>unclassified sequences</taxon>
        <taxon>metagenomes</taxon>
        <taxon>ecological metagenomes</taxon>
    </lineage>
</organism>
<name>A0A382UPF1_9ZZZZ</name>
<protein>
    <recommendedName>
        <fullName evidence="2">Malate dehydrogenase</fullName>
    </recommendedName>
</protein>
<proteinExistence type="predicted"/>
<dbReference type="SUPFAM" id="SSF89733">
    <property type="entry name" value="L-sulfolactate dehydrogenase-like"/>
    <property type="match status" value="1"/>
</dbReference>
<sequence>MLERFHVPKDKAIFIKPQEILKTVTSIFSKIGLPDQDSLQAAEVLIYADSRGIDSHGVSNMLRSYV</sequence>
<accession>A0A382UPF1</accession>
<dbReference type="GO" id="GO:0016491">
    <property type="term" value="F:oxidoreductase activity"/>
    <property type="evidence" value="ECO:0007669"/>
    <property type="project" value="InterPro"/>
</dbReference>
<feature type="non-terminal residue" evidence="1">
    <location>
        <position position="66"/>
    </location>
</feature>
<dbReference type="Pfam" id="PF02615">
    <property type="entry name" value="Ldh_2"/>
    <property type="match status" value="1"/>
</dbReference>
<gene>
    <name evidence="1" type="ORF">METZ01_LOCUS388926</name>
</gene>
<evidence type="ECO:0000313" key="1">
    <source>
        <dbReference type="EMBL" id="SVD36072.1"/>
    </source>
</evidence>
<dbReference type="InterPro" id="IPR036111">
    <property type="entry name" value="Mal/L-sulfo/L-lacto_DH-like_sf"/>
</dbReference>
<dbReference type="AlphaFoldDB" id="A0A382UPF1"/>